<dbReference type="GO" id="GO:0006631">
    <property type="term" value="P:fatty acid metabolic process"/>
    <property type="evidence" value="ECO:0007669"/>
    <property type="project" value="UniProtKB-KW"/>
</dbReference>
<evidence type="ECO:0000256" key="5">
    <source>
        <dbReference type="ARBA" id="ARBA00022801"/>
    </source>
</evidence>
<dbReference type="OrthoDB" id="2418081at2759"/>
<dbReference type="RefSeq" id="XP_018068223.1">
    <property type="nucleotide sequence ID" value="XM_018217017.1"/>
</dbReference>
<evidence type="ECO:0000256" key="8">
    <source>
        <dbReference type="ARBA" id="ARBA00031195"/>
    </source>
</evidence>
<dbReference type="Gene3D" id="3.40.50.1820">
    <property type="entry name" value="alpha/beta hydrolase"/>
    <property type="match status" value="1"/>
</dbReference>
<dbReference type="Proteomes" id="UP000070700">
    <property type="component" value="Unassembled WGS sequence"/>
</dbReference>
<keyword evidence="13" id="KW-1185">Reference proteome</keyword>
<dbReference type="InParanoid" id="A0A194X0Z9"/>
<dbReference type="GO" id="GO:0052689">
    <property type="term" value="F:carboxylic ester hydrolase activity"/>
    <property type="evidence" value="ECO:0007669"/>
    <property type="project" value="UniProtKB-KW"/>
</dbReference>
<dbReference type="KEGG" id="psco:LY89DRAFT_698966"/>
<name>A0A194X0Z9_MOLSC</name>
<evidence type="ECO:0000256" key="6">
    <source>
        <dbReference type="ARBA" id="ARBA00022832"/>
    </source>
</evidence>
<comment type="similarity">
    <text evidence="1">Belongs to the AB hydrolase superfamily. AB hydrolase 2 family.</text>
</comment>
<dbReference type="SUPFAM" id="SSF53474">
    <property type="entry name" value="alpha/beta-Hydrolases"/>
    <property type="match status" value="1"/>
</dbReference>
<dbReference type="AlphaFoldDB" id="A0A194X0Z9"/>
<sequence length="255" mass="28733">MPPKQKPPQRVEAPSSRTSNPATFFFLHGYDDDADGCINIAQQFHAANKLPHMSWVFPNAPWNHDAMANAWYPPTSFSPIPVGRSTQASFQAEEEEEEEDEFNEEGEEEILKSVEYLCSLIDEEIKKGVKPERIVVGGFSQGCAISLVTALASRYQGRIGVVVGLSGYLPRGRKIMERRRKFVKQEDGKGMKVFLAHGTKDMLVPMRVFRDTKARLARTVGEEALESWEYEGMGHVTSGAEFRDMCTFLERIVPE</sequence>
<evidence type="ECO:0000256" key="2">
    <source>
        <dbReference type="ARBA" id="ARBA00012423"/>
    </source>
</evidence>
<dbReference type="InterPro" id="IPR050565">
    <property type="entry name" value="LYPA1-2/EST-like"/>
</dbReference>
<accession>A0A194X0Z9</accession>
<reference evidence="12 13" key="1">
    <citation type="submission" date="2015-10" db="EMBL/GenBank/DDBJ databases">
        <title>Full genome of DAOMC 229536 Phialocephala scopiformis, a fungal endophyte of spruce producing the potent anti-insectan compound rugulosin.</title>
        <authorList>
            <consortium name="DOE Joint Genome Institute"/>
            <person name="Walker A.K."/>
            <person name="Frasz S.L."/>
            <person name="Seifert K.A."/>
            <person name="Miller J.D."/>
            <person name="Mondo S.J."/>
            <person name="Labutti K."/>
            <person name="Lipzen A."/>
            <person name="Dockter R."/>
            <person name="Kennedy M."/>
            <person name="Grigoriev I.V."/>
            <person name="Spatafora J.W."/>
        </authorList>
    </citation>
    <scope>NUCLEOTIDE SEQUENCE [LARGE SCALE GENOMIC DNA]</scope>
    <source>
        <strain evidence="12 13">CBS 120377</strain>
    </source>
</reference>
<protein>
    <recommendedName>
        <fullName evidence="3">Acyl-protein thioesterase 1</fullName>
        <ecNumber evidence="2">3.1.2.22</ecNumber>
    </recommendedName>
    <alternativeName>
        <fullName evidence="8">Palmitoyl-protein hydrolase</fullName>
    </alternativeName>
</protein>
<feature type="region of interest" description="Disordered" evidence="10">
    <location>
        <begin position="83"/>
        <end position="105"/>
    </location>
</feature>
<dbReference type="GO" id="GO:0008474">
    <property type="term" value="F:palmitoyl-(protein) hydrolase activity"/>
    <property type="evidence" value="ECO:0007669"/>
    <property type="project" value="UniProtKB-EC"/>
</dbReference>
<evidence type="ECO:0000256" key="3">
    <source>
        <dbReference type="ARBA" id="ARBA00014923"/>
    </source>
</evidence>
<feature type="compositionally biased region" description="Acidic residues" evidence="10">
    <location>
        <begin position="92"/>
        <end position="105"/>
    </location>
</feature>
<evidence type="ECO:0000256" key="7">
    <source>
        <dbReference type="ARBA" id="ARBA00029392"/>
    </source>
</evidence>
<dbReference type="PANTHER" id="PTHR10655">
    <property type="entry name" value="LYSOPHOSPHOLIPASE-RELATED"/>
    <property type="match status" value="1"/>
</dbReference>
<keyword evidence="6" id="KW-0443">Lipid metabolism</keyword>
<dbReference type="InterPro" id="IPR029058">
    <property type="entry name" value="AB_hydrolase_fold"/>
</dbReference>
<evidence type="ECO:0000313" key="12">
    <source>
        <dbReference type="EMBL" id="KUJ13868.1"/>
    </source>
</evidence>
<evidence type="ECO:0000256" key="1">
    <source>
        <dbReference type="ARBA" id="ARBA00006499"/>
    </source>
</evidence>
<dbReference type="EC" id="3.1.2.22" evidence="2"/>
<dbReference type="STRING" id="149040.A0A194X0Z9"/>
<gene>
    <name evidence="12" type="ORF">LY89DRAFT_698966</name>
</gene>
<dbReference type="InterPro" id="IPR003140">
    <property type="entry name" value="PLipase/COase/thioEstase"/>
</dbReference>
<evidence type="ECO:0000256" key="9">
    <source>
        <dbReference type="ARBA" id="ARBA00047337"/>
    </source>
</evidence>
<comment type="function">
    <text evidence="7">Hydrolyzes fatty acids from S-acylated cysteine residues in proteins with a strong preference for palmitoylated G-alpha proteins over other acyl substrates. Mediates the deacylation of G-alpha proteins such as GPA1 in vivo, but has weak or no activity toward palmitoylated Ras proteins. Has weak lysophospholipase activity in vitro; however such activity may not exist in vivo.</text>
</comment>
<dbReference type="EMBL" id="KQ947421">
    <property type="protein sequence ID" value="KUJ13868.1"/>
    <property type="molecule type" value="Genomic_DNA"/>
</dbReference>
<evidence type="ECO:0000256" key="10">
    <source>
        <dbReference type="SAM" id="MobiDB-lite"/>
    </source>
</evidence>
<evidence type="ECO:0000256" key="4">
    <source>
        <dbReference type="ARBA" id="ARBA00022487"/>
    </source>
</evidence>
<keyword evidence="4" id="KW-0719">Serine esterase</keyword>
<comment type="catalytic activity">
    <reaction evidence="9">
        <text>S-hexadecanoyl-L-cysteinyl-[protein] + H2O = L-cysteinyl-[protein] + hexadecanoate + H(+)</text>
        <dbReference type="Rhea" id="RHEA:19233"/>
        <dbReference type="Rhea" id="RHEA-COMP:10131"/>
        <dbReference type="Rhea" id="RHEA-COMP:11032"/>
        <dbReference type="ChEBI" id="CHEBI:7896"/>
        <dbReference type="ChEBI" id="CHEBI:15377"/>
        <dbReference type="ChEBI" id="CHEBI:15378"/>
        <dbReference type="ChEBI" id="CHEBI:29950"/>
        <dbReference type="ChEBI" id="CHEBI:74151"/>
        <dbReference type="EC" id="3.1.2.22"/>
    </reaction>
</comment>
<dbReference type="PANTHER" id="PTHR10655:SF17">
    <property type="entry name" value="LYSOPHOSPHOLIPASE-LIKE PROTEIN 1"/>
    <property type="match status" value="1"/>
</dbReference>
<dbReference type="GeneID" id="28826743"/>
<evidence type="ECO:0000259" key="11">
    <source>
        <dbReference type="Pfam" id="PF02230"/>
    </source>
</evidence>
<organism evidence="12 13">
    <name type="scientific">Mollisia scopiformis</name>
    <name type="common">Conifer needle endophyte fungus</name>
    <name type="synonym">Phialocephala scopiformis</name>
    <dbReference type="NCBI Taxonomy" id="149040"/>
    <lineage>
        <taxon>Eukaryota</taxon>
        <taxon>Fungi</taxon>
        <taxon>Dikarya</taxon>
        <taxon>Ascomycota</taxon>
        <taxon>Pezizomycotina</taxon>
        <taxon>Leotiomycetes</taxon>
        <taxon>Helotiales</taxon>
        <taxon>Mollisiaceae</taxon>
        <taxon>Mollisia</taxon>
    </lineage>
</organism>
<keyword evidence="6" id="KW-0276">Fatty acid metabolism</keyword>
<keyword evidence="5 12" id="KW-0378">Hydrolase</keyword>
<evidence type="ECO:0000313" key="13">
    <source>
        <dbReference type="Proteomes" id="UP000070700"/>
    </source>
</evidence>
<dbReference type="GO" id="GO:0005737">
    <property type="term" value="C:cytoplasm"/>
    <property type="evidence" value="ECO:0007669"/>
    <property type="project" value="TreeGrafter"/>
</dbReference>
<proteinExistence type="inferred from homology"/>
<dbReference type="Pfam" id="PF02230">
    <property type="entry name" value="Abhydrolase_2"/>
    <property type="match status" value="1"/>
</dbReference>
<feature type="domain" description="Phospholipase/carboxylesterase/thioesterase" evidence="11">
    <location>
        <begin position="16"/>
        <end position="250"/>
    </location>
</feature>